<evidence type="ECO:0000313" key="4">
    <source>
        <dbReference type="Proteomes" id="UP001501803"/>
    </source>
</evidence>
<dbReference type="Pfam" id="PF10708">
    <property type="entry name" value="DUF2510"/>
    <property type="match status" value="1"/>
</dbReference>
<gene>
    <name evidence="3" type="ORF">GCM10022381_12290</name>
</gene>
<organism evidence="3 4">
    <name type="scientific">Leifsonia kafniensis</name>
    <dbReference type="NCBI Taxonomy" id="475957"/>
    <lineage>
        <taxon>Bacteria</taxon>
        <taxon>Bacillati</taxon>
        <taxon>Actinomycetota</taxon>
        <taxon>Actinomycetes</taxon>
        <taxon>Micrococcales</taxon>
        <taxon>Microbacteriaceae</taxon>
        <taxon>Leifsonia</taxon>
    </lineage>
</organism>
<comment type="caution">
    <text evidence="3">The sequence shown here is derived from an EMBL/GenBank/DDBJ whole genome shotgun (WGS) entry which is preliminary data.</text>
</comment>
<proteinExistence type="predicted"/>
<protein>
    <recommendedName>
        <fullName evidence="2">DUF2510 domain-containing protein</fullName>
    </recommendedName>
</protein>
<feature type="transmembrane region" description="Helical" evidence="1">
    <location>
        <begin position="158"/>
        <end position="184"/>
    </location>
</feature>
<dbReference type="RefSeq" id="WP_345063470.1">
    <property type="nucleotide sequence ID" value="NZ_BAABCN010000002.1"/>
</dbReference>
<feature type="transmembrane region" description="Helical" evidence="1">
    <location>
        <begin position="94"/>
        <end position="115"/>
    </location>
</feature>
<sequence length="191" mass="21230">MTAAPGWYAEPEGSTRQRWWDGTRWTDHVQDSAPNAYGAVVRPAVDATTPVYGPLIWLITLLPLITLPALLAWDVKAYMLASMSGTLVFDGGYIALQLLGWLLYAGTVVCAFFDYRRLGVLGYARPFHWAWSFLSSAVYIIGRSVVVNKQAGRGFAPIWVMIAVFVVEIVFVIVKMVDAMIFVIEMAPTYS</sequence>
<dbReference type="EMBL" id="BAABCN010000002">
    <property type="protein sequence ID" value="GAA3870674.1"/>
    <property type="molecule type" value="Genomic_DNA"/>
</dbReference>
<keyword evidence="1" id="KW-0812">Transmembrane</keyword>
<reference evidence="4" key="1">
    <citation type="journal article" date="2019" name="Int. J. Syst. Evol. Microbiol.">
        <title>The Global Catalogue of Microorganisms (GCM) 10K type strain sequencing project: providing services to taxonomists for standard genome sequencing and annotation.</title>
        <authorList>
            <consortium name="The Broad Institute Genomics Platform"/>
            <consortium name="The Broad Institute Genome Sequencing Center for Infectious Disease"/>
            <person name="Wu L."/>
            <person name="Ma J."/>
        </authorList>
    </citation>
    <scope>NUCLEOTIDE SEQUENCE [LARGE SCALE GENOMIC DNA]</scope>
    <source>
        <strain evidence="4">JCM 17021</strain>
    </source>
</reference>
<keyword evidence="1" id="KW-1133">Transmembrane helix</keyword>
<keyword evidence="1" id="KW-0472">Membrane</keyword>
<feature type="transmembrane region" description="Helical" evidence="1">
    <location>
        <begin position="55"/>
        <end position="73"/>
    </location>
</feature>
<name>A0ABP7KBL0_9MICO</name>
<keyword evidence="4" id="KW-1185">Reference proteome</keyword>
<evidence type="ECO:0000259" key="2">
    <source>
        <dbReference type="Pfam" id="PF10708"/>
    </source>
</evidence>
<feature type="transmembrane region" description="Helical" evidence="1">
    <location>
        <begin position="127"/>
        <end position="146"/>
    </location>
</feature>
<dbReference type="Proteomes" id="UP001501803">
    <property type="component" value="Unassembled WGS sequence"/>
</dbReference>
<evidence type="ECO:0000313" key="3">
    <source>
        <dbReference type="EMBL" id="GAA3870674.1"/>
    </source>
</evidence>
<dbReference type="InterPro" id="IPR018929">
    <property type="entry name" value="DUF2510"/>
</dbReference>
<accession>A0ABP7KBL0</accession>
<evidence type="ECO:0000256" key="1">
    <source>
        <dbReference type="SAM" id="Phobius"/>
    </source>
</evidence>
<feature type="domain" description="DUF2510" evidence="2">
    <location>
        <begin position="5"/>
        <end position="35"/>
    </location>
</feature>